<dbReference type="InterPro" id="IPR021834">
    <property type="entry name" value="DUF3426"/>
</dbReference>
<name>A0A916N377_9PROT</name>
<dbReference type="NCBIfam" id="TIGR02098">
    <property type="entry name" value="MJ0042_CXXC"/>
    <property type="match status" value="1"/>
</dbReference>
<dbReference type="EMBL" id="CAJQUM010000001">
    <property type="protein sequence ID" value="CAG4884694.1"/>
    <property type="molecule type" value="Genomic_DNA"/>
</dbReference>
<comment type="caution">
    <text evidence="2">The sequence shown here is derived from an EMBL/GenBank/DDBJ whole genome shotgun (WGS) entry which is preliminary data.</text>
</comment>
<keyword evidence="3" id="KW-1185">Reference proteome</keyword>
<dbReference type="Pfam" id="PF11906">
    <property type="entry name" value="DUF3426"/>
    <property type="match status" value="1"/>
</dbReference>
<dbReference type="AlphaFoldDB" id="A0A916N377"/>
<sequence length="273" mass="30077">MLTCCPSCATHFRVTPAQLKARAGTVRCGQCNFVFNALETLLDEPPSPPAEISPMPTSREETGDVFDIWIGEAETWTDNKVVEPARKHAAKTDAQPEVYPAEPLQDEATAKVRRWPWALGSMIAVLGLLTQATYYYRVELAVLRPDWRSALQAACKPLHCEVPRPRSIDTLGIDTSDLHPEPQHPGHLTLTATLRSKAAYAQEWPLLELTLTDVADHTLAVKHFAAGDYLPRDKDKGQPIEAGFPANGEIAVALPLDVGDLPAVGYRLYVFYP</sequence>
<organism evidence="2 3">
    <name type="scientific">Georgfuchsia toluolica</name>
    <dbReference type="NCBI Taxonomy" id="424218"/>
    <lineage>
        <taxon>Bacteria</taxon>
        <taxon>Pseudomonadati</taxon>
        <taxon>Pseudomonadota</taxon>
        <taxon>Betaproteobacteria</taxon>
        <taxon>Nitrosomonadales</taxon>
        <taxon>Sterolibacteriaceae</taxon>
        <taxon>Georgfuchsia</taxon>
    </lineage>
</organism>
<evidence type="ECO:0000313" key="3">
    <source>
        <dbReference type="Proteomes" id="UP000742786"/>
    </source>
</evidence>
<feature type="domain" description="Zinc finger/thioredoxin putative" evidence="1">
    <location>
        <begin position="1"/>
        <end position="37"/>
    </location>
</feature>
<dbReference type="Proteomes" id="UP000742786">
    <property type="component" value="Unassembled WGS sequence"/>
</dbReference>
<reference evidence="2" key="1">
    <citation type="submission" date="2021-04" db="EMBL/GenBank/DDBJ databases">
        <authorList>
            <person name="Hornung B."/>
        </authorList>
    </citation>
    <scope>NUCLEOTIDE SEQUENCE</scope>
    <source>
        <strain evidence="2">G5G6</strain>
    </source>
</reference>
<accession>A0A916N377</accession>
<dbReference type="Pfam" id="PF13719">
    <property type="entry name" value="Zn_ribbon_5"/>
    <property type="match status" value="1"/>
</dbReference>
<dbReference type="RefSeq" id="WP_220636516.1">
    <property type="nucleotide sequence ID" value="NZ_CAJQUM010000001.1"/>
</dbReference>
<protein>
    <recommendedName>
        <fullName evidence="1">Zinc finger/thioredoxin putative domain-containing protein</fullName>
    </recommendedName>
</protein>
<evidence type="ECO:0000313" key="2">
    <source>
        <dbReference type="EMBL" id="CAG4884694.1"/>
    </source>
</evidence>
<proteinExistence type="predicted"/>
<dbReference type="InterPro" id="IPR011723">
    <property type="entry name" value="Znf/thioredoxin_put"/>
</dbReference>
<evidence type="ECO:0000259" key="1">
    <source>
        <dbReference type="Pfam" id="PF13719"/>
    </source>
</evidence>
<gene>
    <name evidence="2" type="ORF">GTOL_12577</name>
</gene>